<comment type="caution">
    <text evidence="13">The sequence shown here is derived from an EMBL/GenBank/DDBJ whole genome shotgun (WGS) entry which is preliminary data.</text>
</comment>
<evidence type="ECO:0000256" key="10">
    <source>
        <dbReference type="PROSITE-ProRule" id="PRU10141"/>
    </source>
</evidence>
<dbReference type="FunFam" id="1.10.510.10:FF:000024">
    <property type="entry name" value="Probable serine/threonine-protein kinase cot-1"/>
    <property type="match status" value="1"/>
</dbReference>
<dbReference type="InterPro" id="IPR011009">
    <property type="entry name" value="Kinase-like_dom_sf"/>
</dbReference>
<dbReference type="InterPro" id="IPR017441">
    <property type="entry name" value="Protein_kinase_ATP_BS"/>
</dbReference>
<keyword evidence="6" id="KW-0418">Kinase</keyword>
<dbReference type="Pfam" id="PF00069">
    <property type="entry name" value="Pkinase"/>
    <property type="match status" value="1"/>
</dbReference>
<evidence type="ECO:0000256" key="11">
    <source>
        <dbReference type="SAM" id="MobiDB-lite"/>
    </source>
</evidence>
<keyword evidence="14" id="KW-1185">Reference proteome</keyword>
<evidence type="ECO:0000256" key="3">
    <source>
        <dbReference type="ARBA" id="ARBA00022553"/>
    </source>
</evidence>
<organism evidence="13 14">
    <name type="scientific">Saitozyma podzolica</name>
    <dbReference type="NCBI Taxonomy" id="1890683"/>
    <lineage>
        <taxon>Eukaryota</taxon>
        <taxon>Fungi</taxon>
        <taxon>Dikarya</taxon>
        <taxon>Basidiomycota</taxon>
        <taxon>Agaricomycotina</taxon>
        <taxon>Tremellomycetes</taxon>
        <taxon>Tremellales</taxon>
        <taxon>Trimorphomycetaceae</taxon>
        <taxon>Saitozyma</taxon>
    </lineage>
</organism>
<proteinExistence type="predicted"/>
<evidence type="ECO:0000256" key="7">
    <source>
        <dbReference type="ARBA" id="ARBA00022840"/>
    </source>
</evidence>
<keyword evidence="3" id="KW-0597">Phosphoprotein</keyword>
<evidence type="ECO:0000256" key="6">
    <source>
        <dbReference type="ARBA" id="ARBA00022777"/>
    </source>
</evidence>
<keyword evidence="7 10" id="KW-0067">ATP-binding</keyword>
<dbReference type="PANTHER" id="PTHR24356:SF400">
    <property type="entry name" value="SERINE_THREONINE-PROTEIN KINASE CBK1"/>
    <property type="match status" value="1"/>
</dbReference>
<dbReference type="SUPFAM" id="SSF56112">
    <property type="entry name" value="Protein kinase-like (PK-like)"/>
    <property type="match status" value="1"/>
</dbReference>
<dbReference type="SMART" id="SM00220">
    <property type="entry name" value="S_TKc"/>
    <property type="match status" value="1"/>
</dbReference>
<dbReference type="Proteomes" id="UP000279259">
    <property type="component" value="Unassembled WGS sequence"/>
</dbReference>
<protein>
    <recommendedName>
        <fullName evidence="1">non-specific serine/threonine protein kinase</fullName>
        <ecNumber evidence="1">2.7.11.1</ecNumber>
    </recommendedName>
</protein>
<evidence type="ECO:0000256" key="1">
    <source>
        <dbReference type="ARBA" id="ARBA00012513"/>
    </source>
</evidence>
<evidence type="ECO:0000256" key="4">
    <source>
        <dbReference type="ARBA" id="ARBA00022679"/>
    </source>
</evidence>
<dbReference type="STRING" id="1890683.A0A427XTK1"/>
<dbReference type="GO" id="GO:0007010">
    <property type="term" value="P:cytoskeleton organization"/>
    <property type="evidence" value="ECO:0007669"/>
    <property type="project" value="UniProtKB-ARBA"/>
</dbReference>
<keyword evidence="5 10" id="KW-0547">Nucleotide-binding</keyword>
<dbReference type="InterPro" id="IPR050236">
    <property type="entry name" value="Ser_Thr_kinase_AGC"/>
</dbReference>
<evidence type="ECO:0000313" key="14">
    <source>
        <dbReference type="Proteomes" id="UP000279259"/>
    </source>
</evidence>
<dbReference type="OrthoDB" id="3638488at2759"/>
<dbReference type="InterPro" id="IPR000719">
    <property type="entry name" value="Prot_kinase_dom"/>
</dbReference>
<evidence type="ECO:0000256" key="2">
    <source>
        <dbReference type="ARBA" id="ARBA00022527"/>
    </source>
</evidence>
<dbReference type="PROSITE" id="PS00108">
    <property type="entry name" value="PROTEIN_KINASE_ST"/>
    <property type="match status" value="1"/>
</dbReference>
<dbReference type="GO" id="GO:0004674">
    <property type="term" value="F:protein serine/threonine kinase activity"/>
    <property type="evidence" value="ECO:0007669"/>
    <property type="project" value="UniProtKB-KW"/>
</dbReference>
<evidence type="ECO:0000256" key="8">
    <source>
        <dbReference type="ARBA" id="ARBA00047899"/>
    </source>
</evidence>
<comment type="catalytic activity">
    <reaction evidence="8">
        <text>L-threonyl-[protein] + ATP = O-phospho-L-threonyl-[protein] + ADP + H(+)</text>
        <dbReference type="Rhea" id="RHEA:46608"/>
        <dbReference type="Rhea" id="RHEA-COMP:11060"/>
        <dbReference type="Rhea" id="RHEA-COMP:11605"/>
        <dbReference type="ChEBI" id="CHEBI:15378"/>
        <dbReference type="ChEBI" id="CHEBI:30013"/>
        <dbReference type="ChEBI" id="CHEBI:30616"/>
        <dbReference type="ChEBI" id="CHEBI:61977"/>
        <dbReference type="ChEBI" id="CHEBI:456216"/>
        <dbReference type="EC" id="2.7.11.1"/>
    </reaction>
</comment>
<dbReference type="Gene3D" id="1.10.510.10">
    <property type="entry name" value="Transferase(Phosphotransferase) domain 1"/>
    <property type="match status" value="1"/>
</dbReference>
<name>A0A427XTK1_9TREE</name>
<accession>A0A427XTK1</accession>
<evidence type="ECO:0000256" key="9">
    <source>
        <dbReference type="ARBA" id="ARBA00048679"/>
    </source>
</evidence>
<feature type="domain" description="Protein kinase" evidence="12">
    <location>
        <begin position="498"/>
        <end position="735"/>
    </location>
</feature>
<dbReference type="Gene3D" id="3.30.200.20">
    <property type="entry name" value="Phosphorylase Kinase, domain 1"/>
    <property type="match status" value="1"/>
</dbReference>
<dbReference type="InterPro" id="IPR008271">
    <property type="entry name" value="Ser/Thr_kinase_AS"/>
</dbReference>
<evidence type="ECO:0000259" key="12">
    <source>
        <dbReference type="PROSITE" id="PS50011"/>
    </source>
</evidence>
<dbReference type="PROSITE" id="PS00107">
    <property type="entry name" value="PROTEIN_KINASE_ATP"/>
    <property type="match status" value="1"/>
</dbReference>
<gene>
    <name evidence="13" type="ORF">EHS25_006097</name>
</gene>
<keyword evidence="2" id="KW-0723">Serine/threonine-protein kinase</keyword>
<dbReference type="PANTHER" id="PTHR24356">
    <property type="entry name" value="SERINE/THREONINE-PROTEIN KINASE"/>
    <property type="match status" value="1"/>
</dbReference>
<feature type="region of interest" description="Disordered" evidence="11">
    <location>
        <begin position="293"/>
        <end position="341"/>
    </location>
</feature>
<dbReference type="PROSITE" id="PS50011">
    <property type="entry name" value="PROTEIN_KINASE_DOM"/>
    <property type="match status" value="1"/>
</dbReference>
<comment type="catalytic activity">
    <reaction evidence="9">
        <text>L-seryl-[protein] + ATP = O-phospho-L-seryl-[protein] + ADP + H(+)</text>
        <dbReference type="Rhea" id="RHEA:17989"/>
        <dbReference type="Rhea" id="RHEA-COMP:9863"/>
        <dbReference type="Rhea" id="RHEA-COMP:11604"/>
        <dbReference type="ChEBI" id="CHEBI:15378"/>
        <dbReference type="ChEBI" id="CHEBI:29999"/>
        <dbReference type="ChEBI" id="CHEBI:30616"/>
        <dbReference type="ChEBI" id="CHEBI:83421"/>
        <dbReference type="ChEBI" id="CHEBI:456216"/>
        <dbReference type="EC" id="2.7.11.1"/>
    </reaction>
</comment>
<feature type="binding site" evidence="10">
    <location>
        <position position="527"/>
    </location>
    <ligand>
        <name>ATP</name>
        <dbReference type="ChEBI" id="CHEBI:30616"/>
    </ligand>
</feature>
<evidence type="ECO:0000313" key="13">
    <source>
        <dbReference type="EMBL" id="RSH82164.1"/>
    </source>
</evidence>
<evidence type="ECO:0000256" key="5">
    <source>
        <dbReference type="ARBA" id="ARBA00022741"/>
    </source>
</evidence>
<dbReference type="GO" id="GO:0005524">
    <property type="term" value="F:ATP binding"/>
    <property type="evidence" value="ECO:0007669"/>
    <property type="project" value="UniProtKB-UniRule"/>
</dbReference>
<dbReference type="AlphaFoldDB" id="A0A427XTK1"/>
<keyword evidence="4" id="KW-0808">Transferase</keyword>
<sequence length="735" mass="80520">MTTKPSRSQFVHSGFVDLVNLVASTPSRLGLTLANSRFFGSSPPGSPPLNGPARGWNRGGGGVDEEVIGVPYDRMAAWPNVDPNDRAAAVGKILGMPSSSPVNVVELRKRKVDKRIIGVPTDFRRVGSAIYAQSALSEHIFHASTYEEATEMLLRWSTEGVGDKIGDPSWASPIKELVRARAREQQAMAVAAVVEATARSRMLARAGAFPSLPPGQLHVVNGLPSSIYSTTNTSLTTARPTPTAGPGSGIHPSLMGASTPRLIANYSAAGYFDSLPTPSEIPSELLPDTAAITPSRTQPGPLVTPVRPVVPPTSPSRSPKQFKAKPKSAMFPGKKRSLPPVPAVPADQELESIARAIAGLPVSHDPTHPAMLGDGGQVQDPVPASPANDPNPDWRSTPFRVVKPSLPTLEKAMSIALFFEQYYHALLKPPPIRAAKPAHPGNYVLNRARRLAQLEASFHLPENRFMSDGEKESRREDLIREENRMLRERRKKVDAKAFELGRVIGHGAFGVVRIARERQSGRLVAVKELRKADMLRKSQEGHIKAEKDVLAAAASQALPTVSTGSESPSWIVQLFYAFQDADRLYLVLEYMGGGDLLNLLVERDTFPESMTRFYIAEMVLALQETHSLGYIHRDIKPDNFLFTPEGHIRVSDFGLATDLHWAHDTNYYEQQRLALLRKHGIDLEVHSGGRGGTTKRKMKKADVERIMGKEWLEEGKGLLTWRDKNRKKLAYSICG</sequence>
<dbReference type="GO" id="GO:0035556">
    <property type="term" value="P:intracellular signal transduction"/>
    <property type="evidence" value="ECO:0007669"/>
    <property type="project" value="TreeGrafter"/>
</dbReference>
<dbReference type="EC" id="2.7.11.1" evidence="1"/>
<dbReference type="EMBL" id="RSCD01000028">
    <property type="protein sequence ID" value="RSH82164.1"/>
    <property type="molecule type" value="Genomic_DNA"/>
</dbReference>
<reference evidence="13 14" key="1">
    <citation type="submission" date="2018-11" db="EMBL/GenBank/DDBJ databases">
        <title>Genome sequence of Saitozyma podzolica DSM 27192.</title>
        <authorList>
            <person name="Aliyu H."/>
            <person name="Gorte O."/>
            <person name="Ochsenreither K."/>
        </authorList>
    </citation>
    <scope>NUCLEOTIDE SEQUENCE [LARGE SCALE GENOMIC DNA]</scope>
    <source>
        <strain evidence="13 14">DSM 27192</strain>
    </source>
</reference>